<evidence type="ECO:0000256" key="1">
    <source>
        <dbReference type="SAM" id="Phobius"/>
    </source>
</evidence>
<feature type="transmembrane region" description="Helical" evidence="1">
    <location>
        <begin position="95"/>
        <end position="118"/>
    </location>
</feature>
<dbReference type="AlphaFoldDB" id="A0A3G6RM92"/>
<keyword evidence="1" id="KW-0812">Transmembrane</keyword>
<evidence type="ECO:0000313" key="4">
    <source>
        <dbReference type="Proteomes" id="UP000236262"/>
    </source>
</evidence>
<protein>
    <submittedName>
        <fullName evidence="3">Uncharacterized protein</fullName>
    </submittedName>
</protein>
<dbReference type="OrthoDB" id="1262437at2"/>
<dbReference type="Proteomes" id="UP000279972">
    <property type="component" value="Chromosome"/>
</dbReference>
<sequence>MITLVEIYWSMGALSNQISSGCMTCSFLEDALMMAFFTGIFLSVVFALLYKVKKFFIKAIIEFLLLVILWFFWNYSIFVDRESSWSTYDLRSEMYYTITLSLFPVILLGSVCILLLNYRNVFQKNKN</sequence>
<organism evidence="3 4">
    <name type="scientific">Chryseobacterium lactis</name>
    <dbReference type="NCBI Taxonomy" id="1241981"/>
    <lineage>
        <taxon>Bacteria</taxon>
        <taxon>Pseudomonadati</taxon>
        <taxon>Bacteroidota</taxon>
        <taxon>Flavobacteriia</taxon>
        <taxon>Flavobacteriales</taxon>
        <taxon>Weeksellaceae</taxon>
        <taxon>Chryseobacterium group</taxon>
        <taxon>Chryseobacterium</taxon>
    </lineage>
</organism>
<evidence type="ECO:0000313" key="5">
    <source>
        <dbReference type="Proteomes" id="UP000279972"/>
    </source>
</evidence>
<evidence type="ECO:0000313" key="2">
    <source>
        <dbReference type="EMBL" id="AZA82595.1"/>
    </source>
</evidence>
<proteinExistence type="predicted"/>
<dbReference type="KEGG" id="clac:EG342_12125"/>
<keyword evidence="1" id="KW-0472">Membrane</keyword>
<evidence type="ECO:0000313" key="3">
    <source>
        <dbReference type="EMBL" id="PNW10964.1"/>
    </source>
</evidence>
<dbReference type="EMBL" id="PPEH01000018">
    <property type="protein sequence ID" value="PNW10964.1"/>
    <property type="molecule type" value="Genomic_DNA"/>
</dbReference>
<feature type="transmembrane region" description="Helical" evidence="1">
    <location>
        <begin position="55"/>
        <end position="75"/>
    </location>
</feature>
<keyword evidence="1" id="KW-1133">Transmembrane helix</keyword>
<reference evidence="3 4" key="1">
    <citation type="submission" date="2018-01" db="EMBL/GenBank/DDBJ databases">
        <title>Draft genome sequences of Chryseobacterium lactis NCTC11390, Chryseobacterium oncorhynchi 701B-08, and Chryseobacterium viscerum 687B-08.</title>
        <authorList>
            <person name="Jeong J.-J."/>
            <person name="Lee Y.J."/>
            <person name="Park B."/>
            <person name="Choi I.-G."/>
            <person name="Kim K.D."/>
        </authorList>
    </citation>
    <scope>NUCLEOTIDE SEQUENCE [LARGE SCALE GENOMIC DNA]</scope>
    <source>
        <strain evidence="3 4">NCTC11390</strain>
    </source>
</reference>
<keyword evidence="5" id="KW-1185">Reference proteome</keyword>
<accession>A0A3G6RM92</accession>
<feature type="transmembrane region" description="Helical" evidence="1">
    <location>
        <begin position="31"/>
        <end position="50"/>
    </location>
</feature>
<gene>
    <name evidence="3" type="ORF">C1637_24980</name>
    <name evidence="2" type="ORF">EG342_12125</name>
</gene>
<dbReference type="Proteomes" id="UP000236262">
    <property type="component" value="Unassembled WGS sequence"/>
</dbReference>
<name>A0A3G6RM92_CHRLC</name>
<dbReference type="EMBL" id="CP033924">
    <property type="protein sequence ID" value="AZA82595.1"/>
    <property type="molecule type" value="Genomic_DNA"/>
</dbReference>
<reference evidence="2 5" key="2">
    <citation type="submission" date="2018-11" db="EMBL/GenBank/DDBJ databases">
        <title>Proposal to divide the Flavobacteriaceae and reorganize its genera based on Amino Acid Identity values calculated from whole genome sequences.</title>
        <authorList>
            <person name="Nicholson A.C."/>
            <person name="Gulvik C.A."/>
            <person name="Whitney A.M."/>
            <person name="Humrighouse B.W."/>
            <person name="Bell M."/>
            <person name="Holmes B."/>
            <person name="Steigerwalt A.G."/>
            <person name="Villarma A."/>
            <person name="Sheth M."/>
            <person name="Batra D."/>
            <person name="Pryor J."/>
            <person name="Bernardet J.-F."/>
            <person name="Hugo C."/>
            <person name="Kampfer P."/>
            <person name="Newman J."/>
            <person name="McQuiston J.R."/>
        </authorList>
    </citation>
    <scope>NUCLEOTIDE SEQUENCE [LARGE SCALE GENOMIC DNA]</scope>
    <source>
        <strain evidence="2 5">KC_1864</strain>
    </source>
</reference>